<keyword evidence="6" id="KW-1185">Reference proteome</keyword>
<dbReference type="PANTHER" id="PTHR44196">
    <property type="entry name" value="DEHYDROGENASE/REDUCTASE SDR FAMILY MEMBER 7B"/>
    <property type="match status" value="1"/>
</dbReference>
<dbReference type="GO" id="GO:0016020">
    <property type="term" value="C:membrane"/>
    <property type="evidence" value="ECO:0007669"/>
    <property type="project" value="TreeGrafter"/>
</dbReference>
<comment type="similarity">
    <text evidence="1 3">Belongs to the short-chain dehydrogenases/reductases (SDR) family.</text>
</comment>
<reference evidence="5 6" key="1">
    <citation type="submission" date="2017-07" db="EMBL/GenBank/DDBJ databases">
        <title>Annotated genome sequence of Bacterioplanes sanyensis isolated from Red Sea.</title>
        <authorList>
            <person name="Rehman Z.U."/>
        </authorList>
    </citation>
    <scope>NUCLEOTIDE SEQUENCE [LARGE SCALE GENOMIC DNA]</scope>
    <source>
        <strain evidence="5 6">NV9</strain>
    </source>
</reference>
<dbReference type="EMBL" id="CP022530">
    <property type="protein sequence ID" value="ASP37426.1"/>
    <property type="molecule type" value="Genomic_DNA"/>
</dbReference>
<evidence type="ECO:0000259" key="4">
    <source>
        <dbReference type="SMART" id="SM00822"/>
    </source>
</evidence>
<evidence type="ECO:0000313" key="6">
    <source>
        <dbReference type="Proteomes" id="UP000202440"/>
    </source>
</evidence>
<dbReference type="Gene3D" id="3.40.50.720">
    <property type="entry name" value="NAD(P)-binding Rossmann-like Domain"/>
    <property type="match status" value="1"/>
</dbReference>
<dbReference type="Pfam" id="PF00106">
    <property type="entry name" value="adh_short"/>
    <property type="match status" value="1"/>
</dbReference>
<sequence length="287" mass="30734">MKSLRNKVAAVTGAGSGIGRALALQLANEGCHLALADIDNQGLDDTCELLAHQPVTVTRQTLNVADEAAVFAWAEQVVVDHGQVNLIINNAGVALSGTVDGLSLDDYRWIMDVNFWGVMYGSKAFLPKLQASGDGHIVNISSVFGLASQPLMSGYNASKFAVRGFTESLRQDLELTGSCVSATSVHPGGIKTNIAKAARMDHSCERATGVSNAAATADFERMFINTPEKAARTIIAGIVKNKRRVLIGPDARVFDWLVRLLPSAYQRLFTAAVRHQSRAQTNRATQA</sequence>
<evidence type="ECO:0000313" key="5">
    <source>
        <dbReference type="EMBL" id="ASP37426.1"/>
    </source>
</evidence>
<dbReference type="RefSeq" id="WP_094058644.1">
    <property type="nucleotide sequence ID" value="NZ_CP022530.1"/>
</dbReference>
<evidence type="ECO:0000256" key="1">
    <source>
        <dbReference type="ARBA" id="ARBA00006484"/>
    </source>
</evidence>
<dbReference type="InterPro" id="IPR020904">
    <property type="entry name" value="Sc_DH/Rdtase_CS"/>
</dbReference>
<evidence type="ECO:0000256" key="3">
    <source>
        <dbReference type="RuleBase" id="RU000363"/>
    </source>
</evidence>
<dbReference type="GO" id="GO:0016491">
    <property type="term" value="F:oxidoreductase activity"/>
    <property type="evidence" value="ECO:0007669"/>
    <property type="project" value="UniProtKB-KW"/>
</dbReference>
<dbReference type="PROSITE" id="PS00061">
    <property type="entry name" value="ADH_SHORT"/>
    <property type="match status" value="1"/>
</dbReference>
<dbReference type="SUPFAM" id="SSF51735">
    <property type="entry name" value="NAD(P)-binding Rossmann-fold domains"/>
    <property type="match status" value="1"/>
</dbReference>
<dbReference type="InterPro" id="IPR036291">
    <property type="entry name" value="NAD(P)-bd_dom_sf"/>
</dbReference>
<proteinExistence type="inferred from homology"/>
<protein>
    <submittedName>
        <fullName evidence="5">Short-chain dehydrogenase</fullName>
    </submittedName>
</protein>
<evidence type="ECO:0000256" key="2">
    <source>
        <dbReference type="ARBA" id="ARBA00023002"/>
    </source>
</evidence>
<keyword evidence="2" id="KW-0560">Oxidoreductase</keyword>
<dbReference type="KEGG" id="bsan:CHH28_01460"/>
<feature type="domain" description="Ketoreductase" evidence="4">
    <location>
        <begin position="7"/>
        <end position="193"/>
    </location>
</feature>
<accession>A0A222FFR9</accession>
<dbReference type="PANTHER" id="PTHR44196:SF1">
    <property type="entry name" value="DEHYDROGENASE_REDUCTASE SDR FAMILY MEMBER 7B"/>
    <property type="match status" value="1"/>
</dbReference>
<dbReference type="InterPro" id="IPR002347">
    <property type="entry name" value="SDR_fam"/>
</dbReference>
<dbReference type="SMART" id="SM00822">
    <property type="entry name" value="PKS_KR"/>
    <property type="match status" value="1"/>
</dbReference>
<dbReference type="InterPro" id="IPR057326">
    <property type="entry name" value="KR_dom"/>
</dbReference>
<dbReference type="PRINTS" id="PR00081">
    <property type="entry name" value="GDHRDH"/>
</dbReference>
<dbReference type="PRINTS" id="PR00080">
    <property type="entry name" value="SDRFAMILY"/>
</dbReference>
<dbReference type="AlphaFoldDB" id="A0A222FFR9"/>
<organism evidence="5 6">
    <name type="scientific">Bacterioplanes sanyensis</name>
    <dbReference type="NCBI Taxonomy" id="1249553"/>
    <lineage>
        <taxon>Bacteria</taxon>
        <taxon>Pseudomonadati</taxon>
        <taxon>Pseudomonadota</taxon>
        <taxon>Gammaproteobacteria</taxon>
        <taxon>Oceanospirillales</taxon>
        <taxon>Oceanospirillaceae</taxon>
        <taxon>Bacterioplanes</taxon>
    </lineage>
</organism>
<dbReference type="Proteomes" id="UP000202440">
    <property type="component" value="Chromosome"/>
</dbReference>
<dbReference type="OrthoDB" id="7301144at2"/>
<name>A0A222FFR9_9GAMM</name>
<gene>
    <name evidence="5" type="ORF">CHH28_01460</name>
</gene>